<evidence type="ECO:0000313" key="1">
    <source>
        <dbReference type="EMBL" id="NVI45603.1"/>
    </source>
</evidence>
<name>A0A973W166_9BRAD</name>
<dbReference type="RefSeq" id="WP_166205081.1">
    <property type="nucleotide sequence ID" value="NZ_CP088285.1"/>
</dbReference>
<dbReference type="AlphaFoldDB" id="A0A973W166"/>
<organism evidence="1">
    <name type="scientific">Bradyrhizobium septentrionale</name>
    <dbReference type="NCBI Taxonomy" id="1404411"/>
    <lineage>
        <taxon>Bacteria</taxon>
        <taxon>Pseudomonadati</taxon>
        <taxon>Pseudomonadota</taxon>
        <taxon>Alphaproteobacteria</taxon>
        <taxon>Hyphomicrobiales</taxon>
        <taxon>Nitrobacteraceae</taxon>
        <taxon>Bradyrhizobium</taxon>
    </lineage>
</organism>
<dbReference type="EMBL" id="JAAOLE020000001">
    <property type="protein sequence ID" value="NVI45603.1"/>
    <property type="molecule type" value="Genomic_DNA"/>
</dbReference>
<comment type="caution">
    <text evidence="1">The sequence shown here is derived from an EMBL/GenBank/DDBJ whole genome shotgun (WGS) entry which is preliminary data.</text>
</comment>
<accession>A0A973W166</accession>
<gene>
    <name evidence="1" type="ORF">HAP48_022090</name>
</gene>
<sequence>MADMNAVSDFISRIDEKLDRLRNEKITIKMLEEILLLTPLERQRWTKDGRLPAAGNSYIDRGQKIRLWTYSPDVVARLWKNPEIIENWRKADLASGSASAGQSD</sequence>
<protein>
    <submittedName>
        <fullName evidence="1">Uncharacterized protein</fullName>
    </submittedName>
</protein>
<proteinExistence type="predicted"/>
<reference evidence="1" key="1">
    <citation type="submission" date="2020-06" db="EMBL/GenBank/DDBJ databases">
        <title>Whole Genome Sequence of Bradyrhizobium sp. Strain 1S1.</title>
        <authorList>
            <person name="Bromfield E.S.P."/>
            <person name="Cloutier S."/>
        </authorList>
    </citation>
    <scope>NUCLEOTIDE SEQUENCE [LARGE SCALE GENOMIC DNA]</scope>
    <source>
        <strain evidence="1">1S1</strain>
    </source>
</reference>